<sequence>MDKEAGRCTNADILGLSVSIPNLSVLSSGEQSHLNCHSDSWNGSLTDLNEAHSRNNIRNKQVLLGAALSKEELKIRSELEMDIERDLEQEIKDGIYHHALRLHQLYQQRRERNEREVSALFETQSQQIKNNNKTLLEVNISIKMEGGTKIEIKESNKKEAPEKGRPGTSRSENMQAVLMAPKSKKFDWAKTLRSNAGPFVINRQNNASLTLARTPSNGHSRYPNLSLDTIRRNCTSASGLLKIKASGENKIREQGWKV</sequence>
<feature type="region of interest" description="Disordered" evidence="1">
    <location>
        <begin position="153"/>
        <end position="172"/>
    </location>
</feature>
<gene>
    <name evidence="2" type="ORF">CMV_011485</name>
</gene>
<dbReference type="EMBL" id="JRKL02001403">
    <property type="protein sequence ID" value="KAF3964196.1"/>
    <property type="molecule type" value="Genomic_DNA"/>
</dbReference>
<proteinExistence type="predicted"/>
<evidence type="ECO:0000256" key="1">
    <source>
        <dbReference type="SAM" id="MobiDB-lite"/>
    </source>
</evidence>
<dbReference type="Proteomes" id="UP000737018">
    <property type="component" value="Unassembled WGS sequence"/>
</dbReference>
<reference evidence="2" key="1">
    <citation type="submission" date="2020-03" db="EMBL/GenBank/DDBJ databases">
        <title>Castanea mollissima Vanexum genome sequencing.</title>
        <authorList>
            <person name="Staton M."/>
        </authorList>
    </citation>
    <scope>NUCLEOTIDE SEQUENCE</scope>
    <source>
        <tissue evidence="2">Leaf</tissue>
    </source>
</reference>
<evidence type="ECO:0000313" key="2">
    <source>
        <dbReference type="EMBL" id="KAF3964196.1"/>
    </source>
</evidence>
<feature type="compositionally biased region" description="Basic and acidic residues" evidence="1">
    <location>
        <begin position="153"/>
        <end position="165"/>
    </location>
</feature>
<comment type="caution">
    <text evidence="2">The sequence shown here is derived from an EMBL/GenBank/DDBJ whole genome shotgun (WGS) entry which is preliminary data.</text>
</comment>
<protein>
    <submittedName>
        <fullName evidence="2">Uncharacterized protein</fullName>
    </submittedName>
</protein>
<dbReference type="OrthoDB" id="1917248at2759"/>
<evidence type="ECO:0000313" key="3">
    <source>
        <dbReference type="Proteomes" id="UP000737018"/>
    </source>
</evidence>
<name>A0A8J4VZZ2_9ROSI</name>
<dbReference type="AlphaFoldDB" id="A0A8J4VZZ2"/>
<keyword evidence="3" id="KW-1185">Reference proteome</keyword>
<accession>A0A8J4VZZ2</accession>
<organism evidence="2 3">
    <name type="scientific">Castanea mollissima</name>
    <name type="common">Chinese chestnut</name>
    <dbReference type="NCBI Taxonomy" id="60419"/>
    <lineage>
        <taxon>Eukaryota</taxon>
        <taxon>Viridiplantae</taxon>
        <taxon>Streptophyta</taxon>
        <taxon>Embryophyta</taxon>
        <taxon>Tracheophyta</taxon>
        <taxon>Spermatophyta</taxon>
        <taxon>Magnoliopsida</taxon>
        <taxon>eudicotyledons</taxon>
        <taxon>Gunneridae</taxon>
        <taxon>Pentapetalae</taxon>
        <taxon>rosids</taxon>
        <taxon>fabids</taxon>
        <taxon>Fagales</taxon>
        <taxon>Fagaceae</taxon>
        <taxon>Castanea</taxon>
    </lineage>
</organism>